<evidence type="ECO:0000313" key="1">
    <source>
        <dbReference type="EMBL" id="JAC80385.1"/>
    </source>
</evidence>
<dbReference type="EMBL" id="GBEZ01004864">
    <property type="protein sequence ID" value="JAC80385.1"/>
    <property type="molecule type" value="Transcribed_RNA"/>
</dbReference>
<gene>
    <name evidence="1" type="ORF">TSPGSL018_10391</name>
</gene>
<name>A0A061SBX0_9CHLO</name>
<dbReference type="AlphaFoldDB" id="A0A061SBX0"/>
<feature type="non-terminal residue" evidence="1">
    <location>
        <position position="95"/>
    </location>
</feature>
<sequence>GKIKFPYLENVYRISNPHGEHAEEVCPAHSLSCAVTVAVVLVSTTALSLHPRSGEELGCWVASAEQRGPPLTRYGISEERGPPFRYGRFSRSWTP</sequence>
<accession>A0A061SBX0</accession>
<protein>
    <submittedName>
        <fullName evidence="1">Uncharacterized protein</fullName>
    </submittedName>
</protein>
<organism evidence="1">
    <name type="scientific">Tetraselmis sp. GSL018</name>
    <dbReference type="NCBI Taxonomy" id="582737"/>
    <lineage>
        <taxon>Eukaryota</taxon>
        <taxon>Viridiplantae</taxon>
        <taxon>Chlorophyta</taxon>
        <taxon>core chlorophytes</taxon>
        <taxon>Chlorodendrophyceae</taxon>
        <taxon>Chlorodendrales</taxon>
        <taxon>Chlorodendraceae</taxon>
        <taxon>Tetraselmis</taxon>
    </lineage>
</organism>
<feature type="non-terminal residue" evidence="1">
    <location>
        <position position="1"/>
    </location>
</feature>
<reference evidence="1" key="1">
    <citation type="submission" date="2014-05" db="EMBL/GenBank/DDBJ databases">
        <title>The transcriptome of the halophilic microalga Tetraselmis sp. GSL018 isolated from the Great Salt Lake, Utah.</title>
        <authorList>
            <person name="Jinkerson R.E."/>
            <person name="D'Adamo S."/>
            <person name="Posewitz M.C."/>
        </authorList>
    </citation>
    <scope>NUCLEOTIDE SEQUENCE</scope>
    <source>
        <strain evidence="1">GSL018</strain>
    </source>
</reference>
<proteinExistence type="predicted"/>